<evidence type="ECO:0000313" key="11">
    <source>
        <dbReference type="EMBL" id="NXB82006.1"/>
    </source>
</evidence>
<dbReference type="PROSITE" id="PS50262">
    <property type="entry name" value="G_PROTEIN_RECEP_F1_2"/>
    <property type="match status" value="1"/>
</dbReference>
<sequence length="396" mass="42806">MSATPGNLSLNGTSFFAENHSVLDKPSEQRTWNVILFCLTFAIALPALLGSVYSLVSLLKLQNKTTVSMIVTSLAADDLISIVPVIIFMLMQWSSEVLPQPLCTTSAFMYLFQGISSNLKGSLIISYNFYTLNPTGTLSCSPSRRRVSVVWAILSIWTVSLLLCILPLCGWGRYIPTSWGCFADCASSYTLLVLAVYSLCLSLLAVLAAPLSLRLLCSGEPELLPRKPPQRSAGSVCAGTPRGCGAAAPPLALLDPGHKTWPPFRNSEAVLGKGAAESGAQSRSFAVGFAQKRFSLILALTKGLLWLPMMVQMAVQHISGLQSPSFETLGFLLTVLAATATPLFVLSQHWLHLPCGCIINCRRSSYAVSSQDAKAKRSGFEFNLSFQQGYGMYRIS</sequence>
<comment type="subcellular location">
    <subcellularLocation>
        <location evidence="1">Cell membrane</location>
        <topology evidence="1">Multi-pass membrane protein</topology>
    </subcellularLocation>
</comment>
<proteinExistence type="predicted"/>
<dbReference type="InterPro" id="IPR017452">
    <property type="entry name" value="GPCR_Rhodpsn_7TM"/>
</dbReference>
<keyword evidence="4 9" id="KW-1133">Transmembrane helix</keyword>
<protein>
    <submittedName>
        <fullName evidence="11">GP149 protein</fullName>
    </submittedName>
</protein>
<accession>A0A851JU00</accession>
<feature type="transmembrane region" description="Helical" evidence="9">
    <location>
        <begin position="34"/>
        <end position="56"/>
    </location>
</feature>
<keyword evidence="3 9" id="KW-0812">Transmembrane</keyword>
<keyword evidence="2" id="KW-1003">Cell membrane</keyword>
<evidence type="ECO:0000256" key="9">
    <source>
        <dbReference type="SAM" id="Phobius"/>
    </source>
</evidence>
<dbReference type="GO" id="GO:0042923">
    <property type="term" value="F:neuropeptide binding"/>
    <property type="evidence" value="ECO:0007669"/>
    <property type="project" value="TreeGrafter"/>
</dbReference>
<evidence type="ECO:0000256" key="7">
    <source>
        <dbReference type="ARBA" id="ARBA00023170"/>
    </source>
</evidence>
<feature type="transmembrane region" description="Helical" evidence="9">
    <location>
        <begin position="110"/>
        <end position="130"/>
    </location>
</feature>
<feature type="non-terminal residue" evidence="11">
    <location>
        <position position="1"/>
    </location>
</feature>
<evidence type="ECO:0000256" key="2">
    <source>
        <dbReference type="ARBA" id="ARBA00022475"/>
    </source>
</evidence>
<dbReference type="EMBL" id="WBMY01017611">
    <property type="protein sequence ID" value="NXB82006.1"/>
    <property type="molecule type" value="Genomic_DNA"/>
</dbReference>
<feature type="domain" description="G-protein coupled receptors family 1 profile" evidence="10">
    <location>
        <begin position="50"/>
        <end position="345"/>
    </location>
</feature>
<dbReference type="GO" id="GO:0007218">
    <property type="term" value="P:neuropeptide signaling pathway"/>
    <property type="evidence" value="ECO:0007669"/>
    <property type="project" value="TreeGrafter"/>
</dbReference>
<dbReference type="CDD" id="cd15011">
    <property type="entry name" value="7tmA_GPR149"/>
    <property type="match status" value="1"/>
</dbReference>
<evidence type="ECO:0000313" key="12">
    <source>
        <dbReference type="Proteomes" id="UP000660704"/>
    </source>
</evidence>
<name>A0A851JU00_9PASS</name>
<dbReference type="GO" id="GO:0004930">
    <property type="term" value="F:G protein-coupled receptor activity"/>
    <property type="evidence" value="ECO:0007669"/>
    <property type="project" value="UniProtKB-KW"/>
</dbReference>
<keyword evidence="6 9" id="KW-0472">Membrane</keyword>
<keyword evidence="12" id="KW-1185">Reference proteome</keyword>
<evidence type="ECO:0000256" key="5">
    <source>
        <dbReference type="ARBA" id="ARBA00023040"/>
    </source>
</evidence>
<dbReference type="AlphaFoldDB" id="A0A851JU00"/>
<evidence type="ECO:0000256" key="1">
    <source>
        <dbReference type="ARBA" id="ARBA00004651"/>
    </source>
</evidence>
<evidence type="ECO:0000256" key="4">
    <source>
        <dbReference type="ARBA" id="ARBA00022989"/>
    </source>
</evidence>
<dbReference type="PANTHER" id="PTHR24229:SF32">
    <property type="entry name" value="G-PROTEIN COUPLED RECEPTOR 149-RELATED"/>
    <property type="match status" value="1"/>
</dbReference>
<organism evidence="11 12">
    <name type="scientific">Donacobius atricapilla</name>
    <dbReference type="NCBI Taxonomy" id="237420"/>
    <lineage>
        <taxon>Eukaryota</taxon>
        <taxon>Metazoa</taxon>
        <taxon>Chordata</taxon>
        <taxon>Craniata</taxon>
        <taxon>Vertebrata</taxon>
        <taxon>Euteleostomi</taxon>
        <taxon>Archelosauria</taxon>
        <taxon>Archosauria</taxon>
        <taxon>Dinosauria</taxon>
        <taxon>Saurischia</taxon>
        <taxon>Theropoda</taxon>
        <taxon>Coelurosauria</taxon>
        <taxon>Aves</taxon>
        <taxon>Neognathae</taxon>
        <taxon>Neoaves</taxon>
        <taxon>Telluraves</taxon>
        <taxon>Australaves</taxon>
        <taxon>Passeriformes</taxon>
        <taxon>Mimidae</taxon>
        <taxon>Donacobius</taxon>
    </lineage>
</organism>
<keyword evidence="5" id="KW-0297">G-protein coupled receptor</keyword>
<feature type="transmembrane region" description="Helical" evidence="9">
    <location>
        <begin position="294"/>
        <end position="314"/>
    </location>
</feature>
<reference evidence="11" key="1">
    <citation type="submission" date="2019-09" db="EMBL/GenBank/DDBJ databases">
        <title>Bird 10,000 Genomes (B10K) Project - Family phase.</title>
        <authorList>
            <person name="Zhang G."/>
        </authorList>
    </citation>
    <scope>NUCLEOTIDE SEQUENCE</scope>
    <source>
        <strain evidence="11">B10K-DU-001-63</strain>
        <tissue evidence="11">Muscle</tissue>
    </source>
</reference>
<comment type="caution">
    <text evidence="11">The sequence shown here is derived from an EMBL/GenBank/DDBJ whole genome shotgun (WGS) entry which is preliminary data.</text>
</comment>
<feature type="transmembrane region" description="Helical" evidence="9">
    <location>
        <begin position="68"/>
        <end position="90"/>
    </location>
</feature>
<keyword evidence="7" id="KW-0675">Receptor</keyword>
<evidence type="ECO:0000256" key="6">
    <source>
        <dbReference type="ARBA" id="ARBA00023136"/>
    </source>
</evidence>
<dbReference type="PANTHER" id="PTHR24229">
    <property type="entry name" value="NEUROPEPTIDES RECEPTOR"/>
    <property type="match status" value="1"/>
</dbReference>
<dbReference type="GO" id="GO:0005886">
    <property type="term" value="C:plasma membrane"/>
    <property type="evidence" value="ECO:0007669"/>
    <property type="project" value="UniProtKB-SubCell"/>
</dbReference>
<dbReference type="SUPFAM" id="SSF81321">
    <property type="entry name" value="Family A G protein-coupled receptor-like"/>
    <property type="match status" value="1"/>
</dbReference>
<keyword evidence="8" id="KW-0807">Transducer</keyword>
<evidence type="ECO:0000256" key="3">
    <source>
        <dbReference type="ARBA" id="ARBA00022692"/>
    </source>
</evidence>
<feature type="transmembrane region" description="Helical" evidence="9">
    <location>
        <begin position="326"/>
        <end position="346"/>
    </location>
</feature>
<evidence type="ECO:0000256" key="8">
    <source>
        <dbReference type="ARBA" id="ARBA00023224"/>
    </source>
</evidence>
<feature type="transmembrane region" description="Helical" evidence="9">
    <location>
        <begin position="150"/>
        <end position="174"/>
    </location>
</feature>
<dbReference type="Gene3D" id="1.20.1070.10">
    <property type="entry name" value="Rhodopsin 7-helix transmembrane proteins"/>
    <property type="match status" value="1"/>
</dbReference>
<dbReference type="GO" id="GO:0043005">
    <property type="term" value="C:neuron projection"/>
    <property type="evidence" value="ECO:0007669"/>
    <property type="project" value="TreeGrafter"/>
</dbReference>
<feature type="transmembrane region" description="Helical" evidence="9">
    <location>
        <begin position="194"/>
        <end position="217"/>
    </location>
</feature>
<dbReference type="Proteomes" id="UP000660704">
    <property type="component" value="Unassembled WGS sequence"/>
</dbReference>
<evidence type="ECO:0000259" key="10">
    <source>
        <dbReference type="PROSITE" id="PS50262"/>
    </source>
</evidence>
<feature type="non-terminal residue" evidence="11">
    <location>
        <position position="396"/>
    </location>
</feature>
<gene>
    <name evidence="11" type="primary">Gpr149</name>
    <name evidence="11" type="ORF">DONATR_R03700</name>
</gene>